<organism evidence="1 2">
    <name type="scientific">Solanum pennellii</name>
    <name type="common">Tomato</name>
    <name type="synonym">Lycopersicon pennellii</name>
    <dbReference type="NCBI Taxonomy" id="28526"/>
    <lineage>
        <taxon>Eukaryota</taxon>
        <taxon>Viridiplantae</taxon>
        <taxon>Streptophyta</taxon>
        <taxon>Embryophyta</taxon>
        <taxon>Tracheophyta</taxon>
        <taxon>Spermatophyta</taxon>
        <taxon>Magnoliopsida</taxon>
        <taxon>eudicotyledons</taxon>
        <taxon>Gunneridae</taxon>
        <taxon>Pentapetalae</taxon>
        <taxon>asterids</taxon>
        <taxon>lamiids</taxon>
        <taxon>Solanales</taxon>
        <taxon>Solanaceae</taxon>
        <taxon>Solanoideae</taxon>
        <taxon>Solaneae</taxon>
        <taxon>Solanum</taxon>
        <taxon>Solanum subgen. Lycopersicon</taxon>
    </lineage>
</organism>
<dbReference type="RefSeq" id="XP_027773709.1">
    <property type="nucleotide sequence ID" value="XM_027917908.1"/>
</dbReference>
<evidence type="ECO:0000313" key="1">
    <source>
        <dbReference type="Proteomes" id="UP000694930"/>
    </source>
</evidence>
<dbReference type="PANTHER" id="PTHR45950:SF22">
    <property type="entry name" value="PHAVOLUTA-LIKE HD-ZIPIII PROTEIN"/>
    <property type="match status" value="1"/>
</dbReference>
<reference evidence="1" key="1">
    <citation type="journal article" date="2014" name="Nat. Genet.">
        <title>The genome of the stress-tolerant wild tomato species Solanum pennellii.</title>
        <authorList>
            <person name="Bolger A."/>
            <person name="Scossa F."/>
            <person name="Bolger M.E."/>
            <person name="Lanz C."/>
            <person name="Maumus F."/>
            <person name="Tohge T."/>
            <person name="Quesneville H."/>
            <person name="Alseekh S."/>
            <person name="Sorensen I."/>
            <person name="Lichtenstein G."/>
            <person name="Fich E.A."/>
            <person name="Conte M."/>
            <person name="Keller H."/>
            <person name="Schneeberger K."/>
            <person name="Schwacke R."/>
            <person name="Ofner I."/>
            <person name="Vrebalov J."/>
            <person name="Xu Y."/>
            <person name="Osorio S."/>
            <person name="Aflitos S.A."/>
            <person name="Schijlen E."/>
            <person name="Jimenez-Gomez J.M."/>
            <person name="Ryngajllo M."/>
            <person name="Kimura S."/>
            <person name="Kumar R."/>
            <person name="Koenig D."/>
            <person name="Headland L.R."/>
            <person name="Maloof J.N."/>
            <person name="Sinha N."/>
            <person name="van Ham R.C."/>
            <person name="Lankhorst R.K."/>
            <person name="Mao L."/>
            <person name="Vogel A."/>
            <person name="Arsova B."/>
            <person name="Panstruga R."/>
            <person name="Fei Z."/>
            <person name="Rose J.K."/>
            <person name="Zamir D."/>
            <person name="Carrari F."/>
            <person name="Giovannoni J.J."/>
            <person name="Weigel D."/>
            <person name="Usadel B."/>
            <person name="Fernie A.R."/>
        </authorList>
    </citation>
    <scope>NUCLEOTIDE SEQUENCE [LARGE SCALE GENOMIC DNA]</scope>
    <source>
        <strain evidence="1">cv. LA0716</strain>
    </source>
</reference>
<dbReference type="Proteomes" id="UP000694930">
    <property type="component" value="Chromosome 6"/>
</dbReference>
<dbReference type="InterPro" id="IPR044830">
    <property type="entry name" value="HD-Zip_III"/>
</dbReference>
<name>A0ABM1VD91_SOLPN</name>
<proteinExistence type="predicted"/>
<reference evidence="2" key="2">
    <citation type="submission" date="2025-08" db="UniProtKB">
        <authorList>
            <consortium name="RefSeq"/>
        </authorList>
    </citation>
    <scope>IDENTIFICATION</scope>
</reference>
<dbReference type="PANTHER" id="PTHR45950">
    <property type="entry name" value="HOMEOBOX-LEUCINE ZIPPER PROTEIN ATHB-14"/>
    <property type="match status" value="1"/>
</dbReference>
<gene>
    <name evidence="2" type="primary">LOC107023887</name>
</gene>
<protein>
    <submittedName>
        <fullName evidence="2">Homeobox-leucine zipper protein HOX32-like</fullName>
    </submittedName>
</protein>
<accession>A0ABM1VD91</accession>
<keyword evidence="1" id="KW-1185">Reference proteome</keyword>
<dbReference type="GeneID" id="107023887"/>
<evidence type="ECO:0000313" key="2">
    <source>
        <dbReference type="RefSeq" id="XP_027773709.1"/>
    </source>
</evidence>
<sequence>MQLCSGAEENPTGVCAKLVFAHIDESFDDDPLLPLGFSFIPLEPKSVKIRRVPASTSSYCSCCSSPCSCREATYLAHSLEPYRHYRRLLGTYCSYHKQLFFQKIYENYSSSIRAELKGKCQQFIRLR</sequence>